<dbReference type="NCBIfam" id="NF003447">
    <property type="entry name" value="PRK04998.1"/>
    <property type="match status" value="1"/>
</dbReference>
<evidence type="ECO:0000313" key="4">
    <source>
        <dbReference type="Proteomes" id="UP001529491"/>
    </source>
</evidence>
<evidence type="ECO:0000313" key="3">
    <source>
        <dbReference type="EMBL" id="WOT05922.1"/>
    </source>
</evidence>
<dbReference type="InterPro" id="IPR027471">
    <property type="entry name" value="YbeD-like_sf"/>
</dbReference>
<proteinExistence type="inferred from homology"/>
<protein>
    <recommendedName>
        <fullName evidence="2">UPF0250 protein RGE70_03620</fullName>
    </recommendedName>
</protein>
<dbReference type="HAMAP" id="MF_00659">
    <property type="entry name" value="UPF0250"/>
    <property type="match status" value="1"/>
</dbReference>
<name>A0ABZ0K1D4_9GAMM</name>
<organism evidence="3 4">
    <name type="scientific">Shewanella youngdeokensis</name>
    <dbReference type="NCBI Taxonomy" id="2999068"/>
    <lineage>
        <taxon>Bacteria</taxon>
        <taxon>Pseudomonadati</taxon>
        <taxon>Pseudomonadota</taxon>
        <taxon>Gammaproteobacteria</taxon>
        <taxon>Alteromonadales</taxon>
        <taxon>Shewanellaceae</taxon>
        <taxon>Shewanella</taxon>
    </lineage>
</organism>
<dbReference type="PANTHER" id="PTHR38036:SF1">
    <property type="entry name" value="UPF0250 PROTEIN YBED"/>
    <property type="match status" value="1"/>
</dbReference>
<accession>A0ABZ0K1D4</accession>
<comment type="similarity">
    <text evidence="1 2">Belongs to the UPF0250 family.</text>
</comment>
<dbReference type="InterPro" id="IPR007454">
    <property type="entry name" value="UPF0250_YbeD-like"/>
</dbReference>
<dbReference type="Proteomes" id="UP001529491">
    <property type="component" value="Chromosome"/>
</dbReference>
<reference evidence="3 4" key="1">
    <citation type="submission" date="2023-10" db="EMBL/GenBank/DDBJ databases">
        <title>Complete genome sequence of Shewanella sp. DAU334.</title>
        <authorList>
            <person name="Lee Y.-S."/>
            <person name="Jeong H.-R."/>
            <person name="Hwang E.-J."/>
            <person name="Choi Y.-L."/>
            <person name="Kim G.-D."/>
        </authorList>
    </citation>
    <scope>NUCLEOTIDE SEQUENCE [LARGE SCALE GENOMIC DNA]</scope>
    <source>
        <strain evidence="3 4">DAU334</strain>
    </source>
</reference>
<dbReference type="RefSeq" id="WP_310470183.1">
    <property type="nucleotide sequence ID" value="NZ_CP136522.1"/>
</dbReference>
<dbReference type="Pfam" id="PF04359">
    <property type="entry name" value="DUF493"/>
    <property type="match status" value="1"/>
</dbReference>
<evidence type="ECO:0000256" key="2">
    <source>
        <dbReference type="HAMAP-Rule" id="MF_00659"/>
    </source>
</evidence>
<dbReference type="Gene3D" id="3.30.70.260">
    <property type="match status" value="1"/>
</dbReference>
<gene>
    <name evidence="3" type="primary">ybeD</name>
    <name evidence="3" type="ORF">RGE70_03620</name>
</gene>
<dbReference type="PANTHER" id="PTHR38036">
    <property type="entry name" value="UPF0250 PROTEIN YBED"/>
    <property type="match status" value="1"/>
</dbReference>
<sequence>MLDTKFDELMEFPNSFPFKVVGDASDTLADRVVAVVQSSVPGDYAPSTKVSSKGTYHSVTIRVTVTSKEHVEQLYTDLAAIDGVKRVL</sequence>
<keyword evidence="4" id="KW-1185">Reference proteome</keyword>
<evidence type="ECO:0000256" key="1">
    <source>
        <dbReference type="ARBA" id="ARBA00008460"/>
    </source>
</evidence>
<dbReference type="EMBL" id="CP136522">
    <property type="protein sequence ID" value="WOT05922.1"/>
    <property type="molecule type" value="Genomic_DNA"/>
</dbReference>
<dbReference type="SUPFAM" id="SSF117991">
    <property type="entry name" value="YbeD/HP0495-like"/>
    <property type="match status" value="1"/>
</dbReference>